<keyword evidence="10" id="KW-1185">Reference proteome</keyword>
<comment type="subcellular location">
    <subcellularLocation>
        <location evidence="1 8">Cell membrane</location>
        <topology evidence="1 8">Multi-pass membrane protein</topology>
    </subcellularLocation>
</comment>
<keyword evidence="4 8" id="KW-1003">Cell membrane</keyword>
<protein>
    <recommendedName>
        <fullName evidence="8">Probable membrane transporter protein</fullName>
    </recommendedName>
</protein>
<evidence type="ECO:0000256" key="3">
    <source>
        <dbReference type="ARBA" id="ARBA00022448"/>
    </source>
</evidence>
<feature type="transmembrane region" description="Helical" evidence="8">
    <location>
        <begin position="137"/>
        <end position="169"/>
    </location>
</feature>
<feature type="transmembrane region" description="Helical" evidence="8">
    <location>
        <begin position="181"/>
        <end position="198"/>
    </location>
</feature>
<comment type="caution">
    <text evidence="9">The sequence shown here is derived from an EMBL/GenBank/DDBJ whole genome shotgun (WGS) entry which is preliminary data.</text>
</comment>
<reference evidence="10" key="1">
    <citation type="journal article" date="2019" name="Int. J. Syst. Evol. Microbiol.">
        <title>The Global Catalogue of Microorganisms (GCM) 10K type strain sequencing project: providing services to taxonomists for standard genome sequencing and annotation.</title>
        <authorList>
            <consortium name="The Broad Institute Genomics Platform"/>
            <consortium name="The Broad Institute Genome Sequencing Center for Infectious Disease"/>
            <person name="Wu L."/>
            <person name="Ma J."/>
        </authorList>
    </citation>
    <scope>NUCLEOTIDE SEQUENCE [LARGE SCALE GENOMIC DNA]</scope>
    <source>
        <strain evidence="10">2902at01</strain>
    </source>
</reference>
<accession>A0ABV8KHV8</accession>
<evidence type="ECO:0000256" key="2">
    <source>
        <dbReference type="ARBA" id="ARBA00009142"/>
    </source>
</evidence>
<organism evidence="9 10">
    <name type="scientific">Micromonospora zhanjiangensis</name>
    <dbReference type="NCBI Taxonomy" id="1522057"/>
    <lineage>
        <taxon>Bacteria</taxon>
        <taxon>Bacillati</taxon>
        <taxon>Actinomycetota</taxon>
        <taxon>Actinomycetes</taxon>
        <taxon>Micromonosporales</taxon>
        <taxon>Micromonosporaceae</taxon>
        <taxon>Micromonospora</taxon>
    </lineage>
</organism>
<dbReference type="InterPro" id="IPR052017">
    <property type="entry name" value="TSUP"/>
</dbReference>
<comment type="similarity">
    <text evidence="2 8">Belongs to the 4-toluene sulfonate uptake permease (TSUP) (TC 2.A.102) family.</text>
</comment>
<keyword evidence="5 8" id="KW-0812">Transmembrane</keyword>
<evidence type="ECO:0000256" key="6">
    <source>
        <dbReference type="ARBA" id="ARBA00022989"/>
    </source>
</evidence>
<evidence type="ECO:0000256" key="7">
    <source>
        <dbReference type="ARBA" id="ARBA00023136"/>
    </source>
</evidence>
<dbReference type="Proteomes" id="UP001595868">
    <property type="component" value="Unassembled WGS sequence"/>
</dbReference>
<keyword evidence="3" id="KW-0813">Transport</keyword>
<dbReference type="RefSeq" id="WP_377542784.1">
    <property type="nucleotide sequence ID" value="NZ_JBHSBN010000003.1"/>
</dbReference>
<feature type="transmembrane region" description="Helical" evidence="8">
    <location>
        <begin position="231"/>
        <end position="252"/>
    </location>
</feature>
<evidence type="ECO:0000313" key="9">
    <source>
        <dbReference type="EMBL" id="MFC4105618.1"/>
    </source>
</evidence>
<dbReference type="EMBL" id="JBHSBN010000003">
    <property type="protein sequence ID" value="MFC4105618.1"/>
    <property type="molecule type" value="Genomic_DNA"/>
</dbReference>
<keyword evidence="6 8" id="KW-1133">Transmembrane helix</keyword>
<evidence type="ECO:0000313" key="10">
    <source>
        <dbReference type="Proteomes" id="UP001595868"/>
    </source>
</evidence>
<dbReference type="PANTHER" id="PTHR30269">
    <property type="entry name" value="TRANSMEMBRANE PROTEIN YFCA"/>
    <property type="match status" value="1"/>
</dbReference>
<name>A0ABV8KHV8_9ACTN</name>
<evidence type="ECO:0000256" key="8">
    <source>
        <dbReference type="RuleBase" id="RU363041"/>
    </source>
</evidence>
<keyword evidence="7 8" id="KW-0472">Membrane</keyword>
<sequence length="256" mass="26411">MELSQGLLLVAAGLAAGTVNAVAGGGSLISFPALIAIGLPPVPANVSNSVAVFPGYASSVLGSRADLPPWGRLWPLLPTTVLGTAAGCALLLLTPARAFELVVPFLVLGATAVLAFQNQLRRLVGHPRDLSPRRRTVYLQTMVGVGTVYGGYFGAALGVMLVAGLALVLDETLARVSAVKNLISAVLGLTTLVGFALFGPLDWAAVLVLAPATIVGGYGGALLVRRLPPAVLKVVIVVFGTTIGLFLLYRAYRYRS</sequence>
<evidence type="ECO:0000256" key="5">
    <source>
        <dbReference type="ARBA" id="ARBA00022692"/>
    </source>
</evidence>
<feature type="transmembrane region" description="Helical" evidence="8">
    <location>
        <begin position="98"/>
        <end position="117"/>
    </location>
</feature>
<evidence type="ECO:0000256" key="4">
    <source>
        <dbReference type="ARBA" id="ARBA00022475"/>
    </source>
</evidence>
<evidence type="ECO:0000256" key="1">
    <source>
        <dbReference type="ARBA" id="ARBA00004651"/>
    </source>
</evidence>
<gene>
    <name evidence="9" type="ORF">ACFOX0_06665</name>
</gene>
<feature type="transmembrane region" description="Helical" evidence="8">
    <location>
        <begin position="204"/>
        <end position="224"/>
    </location>
</feature>
<feature type="transmembrane region" description="Helical" evidence="8">
    <location>
        <begin position="73"/>
        <end position="93"/>
    </location>
</feature>
<dbReference type="InterPro" id="IPR002781">
    <property type="entry name" value="TM_pro_TauE-like"/>
</dbReference>
<dbReference type="PANTHER" id="PTHR30269:SF0">
    <property type="entry name" value="MEMBRANE TRANSPORTER PROTEIN YFCA-RELATED"/>
    <property type="match status" value="1"/>
</dbReference>
<proteinExistence type="inferred from homology"/>
<dbReference type="Pfam" id="PF01925">
    <property type="entry name" value="TauE"/>
    <property type="match status" value="1"/>
</dbReference>